<evidence type="ECO:0000259" key="7">
    <source>
        <dbReference type="Pfam" id="PF00578"/>
    </source>
</evidence>
<dbReference type="EMBL" id="CAMXCT030000001">
    <property type="protein sequence ID" value="CAL4759108.1"/>
    <property type="molecule type" value="Genomic_DNA"/>
</dbReference>
<dbReference type="Pfam" id="PF00578">
    <property type="entry name" value="AhpC-TSA"/>
    <property type="match status" value="1"/>
</dbReference>
<feature type="region of interest" description="Disordered" evidence="4">
    <location>
        <begin position="232"/>
        <end position="292"/>
    </location>
</feature>
<feature type="domain" description="Type II/III secretion system secretin-like" evidence="6">
    <location>
        <begin position="1309"/>
        <end position="1509"/>
    </location>
</feature>
<dbReference type="InterPro" id="IPR004846">
    <property type="entry name" value="T2SS/T3SS_dom"/>
</dbReference>
<dbReference type="Gene3D" id="3.55.50.30">
    <property type="match status" value="1"/>
</dbReference>
<dbReference type="InterPro" id="IPR036249">
    <property type="entry name" value="Thioredoxin-like_sf"/>
</dbReference>
<feature type="region of interest" description="Disordered" evidence="4">
    <location>
        <begin position="441"/>
        <end position="479"/>
    </location>
</feature>
<organism evidence="9">
    <name type="scientific">Cladocopium goreaui</name>
    <dbReference type="NCBI Taxonomy" id="2562237"/>
    <lineage>
        <taxon>Eukaryota</taxon>
        <taxon>Sar</taxon>
        <taxon>Alveolata</taxon>
        <taxon>Dinophyceae</taxon>
        <taxon>Suessiales</taxon>
        <taxon>Symbiodiniaceae</taxon>
        <taxon>Cladocopium</taxon>
    </lineage>
</organism>
<keyword evidence="2" id="KW-0677">Repeat</keyword>
<feature type="region of interest" description="Disordered" evidence="4">
    <location>
        <begin position="1223"/>
        <end position="1253"/>
    </location>
</feature>
<keyword evidence="5" id="KW-1133">Transmembrane helix</keyword>
<dbReference type="Proteomes" id="UP001152797">
    <property type="component" value="Unassembled WGS sequence"/>
</dbReference>
<feature type="region of interest" description="Disordered" evidence="4">
    <location>
        <begin position="125"/>
        <end position="160"/>
    </location>
</feature>
<proteinExistence type="predicted"/>
<feature type="compositionally biased region" description="Low complexity" evidence="4">
    <location>
        <begin position="150"/>
        <end position="160"/>
    </location>
</feature>
<dbReference type="GO" id="GO:0009306">
    <property type="term" value="P:protein secretion"/>
    <property type="evidence" value="ECO:0007669"/>
    <property type="project" value="InterPro"/>
</dbReference>
<feature type="region of interest" description="Disordered" evidence="4">
    <location>
        <begin position="1402"/>
        <end position="1431"/>
    </location>
</feature>
<dbReference type="Pfam" id="PF00263">
    <property type="entry name" value="Secretin"/>
    <property type="match status" value="1"/>
</dbReference>
<dbReference type="InterPro" id="IPR005492">
    <property type="entry name" value="EPTP"/>
</dbReference>
<protein>
    <submittedName>
        <fullName evidence="11">Thrombospondin-type laminin G domain and EAR repeat-containing protein (TSP-EAR)</fullName>
    </submittedName>
</protein>
<gene>
    <name evidence="9" type="ORF">C1SCF055_LOCUS386</name>
</gene>
<evidence type="ECO:0000256" key="5">
    <source>
        <dbReference type="SAM" id="Phobius"/>
    </source>
</evidence>
<keyword evidence="3" id="KW-0175">Coiled coil</keyword>
<evidence type="ECO:0000256" key="2">
    <source>
        <dbReference type="ARBA" id="ARBA00022737"/>
    </source>
</evidence>
<dbReference type="InterPro" id="IPR000866">
    <property type="entry name" value="AhpC/TSA"/>
</dbReference>
<dbReference type="PROSITE" id="PS50912">
    <property type="entry name" value="EAR"/>
    <property type="match status" value="5"/>
</dbReference>
<dbReference type="PANTHER" id="PTHR30604:SF1">
    <property type="entry name" value="DNA UTILIZATION PROTEIN HOFQ"/>
    <property type="match status" value="1"/>
</dbReference>
<dbReference type="SUPFAM" id="SSF52833">
    <property type="entry name" value="Thioredoxin-like"/>
    <property type="match status" value="1"/>
</dbReference>
<feature type="compositionally biased region" description="Basic and acidic residues" evidence="4">
    <location>
        <begin position="125"/>
        <end position="141"/>
    </location>
</feature>
<evidence type="ECO:0000259" key="8">
    <source>
        <dbReference type="Pfam" id="PF18538"/>
    </source>
</evidence>
<dbReference type="Pfam" id="PF18538">
    <property type="entry name" value="DUF5624"/>
    <property type="match status" value="1"/>
</dbReference>
<keyword evidence="12" id="KW-1185">Reference proteome</keyword>
<dbReference type="GO" id="GO:0016209">
    <property type="term" value="F:antioxidant activity"/>
    <property type="evidence" value="ECO:0007669"/>
    <property type="project" value="InterPro"/>
</dbReference>
<dbReference type="Gene3D" id="6.10.250.2710">
    <property type="match status" value="1"/>
</dbReference>
<keyword evidence="5" id="KW-0812">Transmembrane</keyword>
<feature type="domain" description="DUF5624" evidence="8">
    <location>
        <begin position="1829"/>
        <end position="1957"/>
    </location>
</feature>
<evidence type="ECO:0000313" key="9">
    <source>
        <dbReference type="EMBL" id="CAI3971796.1"/>
    </source>
</evidence>
<dbReference type="Pfam" id="PF03736">
    <property type="entry name" value="EPTP"/>
    <property type="match status" value="5"/>
</dbReference>
<reference evidence="9" key="1">
    <citation type="submission" date="2022-10" db="EMBL/GenBank/DDBJ databases">
        <authorList>
            <person name="Chen Y."/>
            <person name="Dougan E. K."/>
            <person name="Chan C."/>
            <person name="Rhodes N."/>
            <person name="Thang M."/>
        </authorList>
    </citation>
    <scope>NUCLEOTIDE SEQUENCE</scope>
</reference>
<evidence type="ECO:0000256" key="3">
    <source>
        <dbReference type="SAM" id="Coils"/>
    </source>
</evidence>
<feature type="coiled-coil region" evidence="3">
    <location>
        <begin position="784"/>
        <end position="832"/>
    </location>
</feature>
<accession>A0A9P1FDC6</accession>
<sequence>MCNEHRFGISGLHESRKENLLKRTARSLATSAIVFATLAPATASAGSRHAAALTVMSASVLAQADDQESSDPKQDVADLLDQAREAMKEGRYETADSYITRAEELDVRFGLLHFGDTPKKARRDLADAMKKADKQPKRPSERVSPQQEMPQTQIPTAPQQPSISMAEATNPLFDVKSTAARHVADARKALAQGNRVAAEHYYHQAVAQNAQFGPNEDSPEKLAADIRKAGGKIDNVPSQSAAAAQFTQTNPPTEDPGHPLGIGAEQQGPSALDLVAGEGSPFEEANSLTPPTDEEVTLRMPAAGGGSQRGTQIQSARQASDKLLLEAHRSLSFGDVTRARQLGEKAEALGVAYEFHEDQPAKVLEAVQKFEILNDQQTRGLDPRTAKTQQAQLLLEQAEWLLKWNDLDTAERVAMNVGRMGVDFNTFGASPQKLLQRIKAARNQGSNPSGLPATQPQPTSSGLVNPLAVDKPAPTAADPAAKKKQALALVAQARAALARGELPTAKQLAEQANALGVPDSHYAAGEDRPALVLFEIQKAAGPQSGVSLAGGTEPIAGPNAAGTDMPQRLPTEPAMYSPAADTTQNVPAQAEMELRLPGSDSPGTASQLDATAPVDTEAMVEDVVEEEIPTGAQGSRDPVQMIEWGEQALASGNLALARTYFQEASTLREQLDEATIQRLEQNLTRVSAPPGAATPAVKPGDLLPDAAAQQKLIYNQTIIELSRRTNSAQELFDTDPDAGFAILEEARVMIEAAALDSNMKEVLLRRLDKTLEEAKLYVEQRQPMIDLKKRNQRIEEQIEREKLVKQETNQKLADLIDEYNTLIREERFAEAQVIARRAQELAPDEPVVQQLIVTSRLADNLSSQIAIRDAKAIGFTETLEAVDEASIPSAVDYSFGNPEEWIDLTNRRKSLGVGDGMHRSPREIEIEQRLRTPVSLNFADAPLSTVIKTLGQMADVNIFLDEIGLADAGLTTDDPVTIDLSQDVQLKSALNLILAPRGLSYVIRDEVLRITSEDLSDEHVFVETYNVADLVIPIPNFVPNGQMGMGGALRDAYGNVGYGVRPGLGSTQPLAVAASQDGGTSNAALDPSLMAQFSGGGAGGGATIGDGQSVGFGGPGGMGGGSQADFDELIELIVSTVAPTSWDEVGGPGSIREFQTNLSLVVSQTQEVHEQIVDLLEQLRRLQDLQVTIEVRFITLNDNFFERIGVDFDFDLDDNIDRPYQVFGKPTEGQKDASEVGVDRDTRDRDHGPSITVGQSAPGVFSTDLDIPFSQDSFSLATPQFGGFNPAAGASLGFAILSDLEAFFFINAAQGDQRSNVLQAPKVTLFNGQQASVADVSQSPFVISVIPVVGDFAAAQQPVIVVLSEGTFLTVQAVVSSDRRFVRLTVVPFFSEIRDVDTFTFTGSTTTTEDSSSEGPDDDTTARSEGSTTVTEGTTVQLPTFAFVSVTTTVSVPDGGTVLLGGIKRLSEGRNEFGVPFLSKIPYVNRLFKNVGIGRETQSLMMMVTPRIIIQEEEEDAAMNATTETDTPKPGFKYWPHVAVWVDLAIVFAAAVSYFLYFVQFPALRDFPWVNLPLVLIGAGLALVATYQVYRSGGGLIGKVFATLGGFLATAIAGLFCFYIFSFSYQMPSAAAAPTQAELAPDFTLLDTQGLQSGIDEIHTSGGEVLAISVDTVEENADLVKQMGLDFPVLSDPEHKAIDAYDLRHENAVVQGKDVARPGVFIIDGEGIIRWRDLTENYRVRVRPQQDSPVYRTPPQFMSLYFNFGGYNDPAFPHGKETIPQALFRSEARNVAESSHLGPLVIISGSELYCYGSDRRLLYHNSFRATNDSGFFELTAVSHIGPAIAYLAKIKENGDPSWEPLLADLLEDIRTAQQLNEQDTDHWLDRANIAPWRAHKDEIRNMVSYALAMSEDFLVDVQAGKEALTLENVQQQFLDGNEAYPISFNTVMIGTFMLTALEEMSTIHDQLASVGLDWKNAMVIVRSQAGTNVTSGLTKQTNWMVPFLQALALGEIPEDHILIAPYAEHRSELGAEELSPEAYNYYASAVWGSAINRSRIARDVFTDIPNIETPDSKAIPGDYGFTAADQVDQFMVRLKHSMQSPAEMLSNSVGFWMAGELAAKKWDLSKVDIPGLTAGLPDGIHAYPTTTESGAQPLVNRGVTDTNSLPANDKVLTLTWQLTTSGAREITPFELDGELYLAVAQLAADVPNTAPNMNGGTSDVDVLIFKLVNEQFEVFQRIPSHGNESAAFFQIGDESFLAVASIRSGPGPNYSMETYSKLYRWDGRRFYPIQQFLGFASKNWHAFTIGQRHFLALANGVTAEEANTSANPNSMIYGWNGERFNEFQQIPSQWSYEWESFEIAGTPYLALTDHLLDSKIYRWDGEQFVEFQTFEGQGGRAFEFFEIDGEPFLAWARISKPSIIYRWSGEQFVEFQTLPPLGGRNFTYFTVAGQPYLFQTLFITGTREAPQSEQQSPLYIWNGEQFEVAQHVTTYGGVSAKWFEFRGTAYLAVANSLSPDLRFRVDSTIYRINAPSTALVAESFDRD</sequence>
<dbReference type="PROSITE" id="PS00875">
    <property type="entry name" value="T2SP_D"/>
    <property type="match status" value="1"/>
</dbReference>
<evidence type="ECO:0000313" key="10">
    <source>
        <dbReference type="EMBL" id="CAL1125171.1"/>
    </source>
</evidence>
<dbReference type="OrthoDB" id="408373at2759"/>
<dbReference type="PANTHER" id="PTHR30604">
    <property type="entry name" value="PROTEIN TRANSPORT PROTEIN HOFQ"/>
    <property type="match status" value="1"/>
</dbReference>
<dbReference type="EMBL" id="CAMXCT010000001">
    <property type="protein sequence ID" value="CAI3971796.1"/>
    <property type="molecule type" value="Genomic_DNA"/>
</dbReference>
<evidence type="ECO:0000313" key="12">
    <source>
        <dbReference type="Proteomes" id="UP001152797"/>
    </source>
</evidence>
<dbReference type="Gene3D" id="3.40.30.10">
    <property type="entry name" value="Glutaredoxin"/>
    <property type="match status" value="1"/>
</dbReference>
<evidence type="ECO:0000256" key="1">
    <source>
        <dbReference type="ARBA" id="ARBA00022729"/>
    </source>
</evidence>
<feature type="compositionally biased region" description="Low complexity" evidence="4">
    <location>
        <begin position="468"/>
        <end position="479"/>
    </location>
</feature>
<feature type="transmembrane region" description="Helical" evidence="5">
    <location>
        <begin position="1596"/>
        <end position="1621"/>
    </location>
</feature>
<feature type="transmembrane region" description="Helical" evidence="5">
    <location>
        <begin position="1534"/>
        <end position="1557"/>
    </location>
</feature>
<dbReference type="InterPro" id="IPR041132">
    <property type="entry name" value="DUF5624"/>
</dbReference>
<evidence type="ECO:0000259" key="6">
    <source>
        <dbReference type="Pfam" id="PF00263"/>
    </source>
</evidence>
<evidence type="ECO:0000256" key="4">
    <source>
        <dbReference type="SAM" id="MobiDB-lite"/>
    </source>
</evidence>
<reference evidence="10" key="2">
    <citation type="submission" date="2024-04" db="EMBL/GenBank/DDBJ databases">
        <authorList>
            <person name="Chen Y."/>
            <person name="Shah S."/>
            <person name="Dougan E. K."/>
            <person name="Thang M."/>
            <person name="Chan C."/>
        </authorList>
    </citation>
    <scope>NUCLEOTIDE SEQUENCE [LARGE SCALE GENOMIC DNA]</scope>
</reference>
<comment type="caution">
    <text evidence="9">The sequence shown here is derived from an EMBL/GenBank/DDBJ whole genome shotgun (WGS) entry which is preliminary data.</text>
</comment>
<dbReference type="InterPro" id="IPR004845">
    <property type="entry name" value="T2SS_GspD_CS"/>
</dbReference>
<dbReference type="InterPro" id="IPR009039">
    <property type="entry name" value="EAR"/>
</dbReference>
<name>A0A9P1FDC6_9DINO</name>
<feature type="compositionally biased region" description="Polar residues" evidence="4">
    <location>
        <begin position="443"/>
        <end position="463"/>
    </location>
</feature>
<dbReference type="InterPro" id="IPR051808">
    <property type="entry name" value="Type_IV_pilus_biogenesis"/>
</dbReference>
<feature type="domain" description="Alkyl hydroperoxide reductase subunit C/ Thiol specific antioxidant" evidence="7">
    <location>
        <begin position="1650"/>
        <end position="1731"/>
    </location>
</feature>
<dbReference type="GO" id="GO:0016491">
    <property type="term" value="F:oxidoreductase activity"/>
    <property type="evidence" value="ECO:0007669"/>
    <property type="project" value="InterPro"/>
</dbReference>
<evidence type="ECO:0000313" key="11">
    <source>
        <dbReference type="EMBL" id="CAL4759108.1"/>
    </source>
</evidence>
<keyword evidence="5" id="KW-0472">Membrane</keyword>
<feature type="transmembrane region" description="Helical" evidence="5">
    <location>
        <begin position="1569"/>
        <end position="1590"/>
    </location>
</feature>
<feature type="compositionally biased region" description="Basic and acidic residues" evidence="4">
    <location>
        <begin position="1228"/>
        <end position="1248"/>
    </location>
</feature>
<keyword evidence="1" id="KW-0732">Signal</keyword>
<dbReference type="EMBL" id="CAMXCT020000001">
    <property type="protein sequence ID" value="CAL1125171.1"/>
    <property type="molecule type" value="Genomic_DNA"/>
</dbReference>